<evidence type="ECO:0000256" key="5">
    <source>
        <dbReference type="ARBA" id="ARBA00022475"/>
    </source>
</evidence>
<dbReference type="GO" id="GO:0030288">
    <property type="term" value="C:outer membrane-bounded periplasmic space"/>
    <property type="evidence" value="ECO:0007669"/>
    <property type="project" value="TreeGrafter"/>
</dbReference>
<reference evidence="21" key="1">
    <citation type="submission" date="2020-09" db="EMBL/GenBank/DDBJ databases">
        <authorList>
            <person name="Kim M.K."/>
        </authorList>
    </citation>
    <scope>NUCLEOTIDE SEQUENCE</scope>
    <source>
        <strain evidence="21">BT702</strain>
    </source>
</reference>
<dbReference type="GO" id="GO:0009002">
    <property type="term" value="F:serine-type D-Ala-D-Ala carboxypeptidase activity"/>
    <property type="evidence" value="ECO:0007669"/>
    <property type="project" value="UniProtKB-EC"/>
</dbReference>
<comment type="similarity">
    <text evidence="4">In the N-terminal section; belongs to the glycosyltransferase 51 family.</text>
</comment>
<keyword evidence="10" id="KW-0378">Hydrolase</keyword>
<evidence type="ECO:0000256" key="12">
    <source>
        <dbReference type="ARBA" id="ARBA00022984"/>
    </source>
</evidence>
<dbReference type="Pfam" id="PF00912">
    <property type="entry name" value="Transgly"/>
    <property type="match status" value="1"/>
</dbReference>
<feature type="transmembrane region" description="Helical" evidence="18">
    <location>
        <begin position="21"/>
        <end position="42"/>
    </location>
</feature>
<dbReference type="InterPro" id="IPR001264">
    <property type="entry name" value="Glyco_trans_51"/>
</dbReference>
<evidence type="ECO:0000256" key="16">
    <source>
        <dbReference type="ARBA" id="ARBA00034000"/>
    </source>
</evidence>
<keyword evidence="13 18" id="KW-0472">Membrane</keyword>
<keyword evidence="15" id="KW-0961">Cell wall biogenesis/degradation</keyword>
<evidence type="ECO:0000256" key="14">
    <source>
        <dbReference type="ARBA" id="ARBA00023268"/>
    </source>
</evidence>
<dbReference type="GO" id="GO:0071555">
    <property type="term" value="P:cell wall organization"/>
    <property type="evidence" value="ECO:0007669"/>
    <property type="project" value="UniProtKB-KW"/>
</dbReference>
<feature type="domain" description="Penicillin-binding protein transpeptidase" evidence="19">
    <location>
        <begin position="455"/>
        <end position="700"/>
    </location>
</feature>
<evidence type="ECO:0000313" key="21">
    <source>
        <dbReference type="EMBL" id="MBD2699434.1"/>
    </source>
</evidence>
<keyword evidence="12" id="KW-0573">Peptidoglycan synthesis</keyword>
<dbReference type="Pfam" id="PF00905">
    <property type="entry name" value="Transpeptidase"/>
    <property type="match status" value="1"/>
</dbReference>
<keyword evidence="5" id="KW-1003">Cell membrane</keyword>
<dbReference type="GO" id="GO:0008360">
    <property type="term" value="P:regulation of cell shape"/>
    <property type="evidence" value="ECO:0007669"/>
    <property type="project" value="UniProtKB-KW"/>
</dbReference>
<dbReference type="AlphaFoldDB" id="A0A927AMB2"/>
<evidence type="ECO:0000256" key="11">
    <source>
        <dbReference type="ARBA" id="ARBA00022960"/>
    </source>
</evidence>
<dbReference type="InterPro" id="IPR023346">
    <property type="entry name" value="Lysozyme-like_dom_sf"/>
</dbReference>
<keyword evidence="22" id="KW-1185">Reference proteome</keyword>
<keyword evidence="11" id="KW-0133">Cell shape</keyword>
<keyword evidence="8" id="KW-0328">Glycosyltransferase</keyword>
<gene>
    <name evidence="21" type="ORF">IC229_02210</name>
</gene>
<evidence type="ECO:0000313" key="22">
    <source>
        <dbReference type="Proteomes" id="UP000598820"/>
    </source>
</evidence>
<comment type="pathway">
    <text evidence="2">Cell wall biogenesis; peptidoglycan biosynthesis.</text>
</comment>
<dbReference type="GO" id="GO:0008955">
    <property type="term" value="F:peptidoglycan glycosyltransferase activity"/>
    <property type="evidence" value="ECO:0007669"/>
    <property type="project" value="UniProtKB-EC"/>
</dbReference>
<dbReference type="Gene3D" id="3.40.710.10">
    <property type="entry name" value="DD-peptidase/beta-lactamase superfamily"/>
    <property type="match status" value="2"/>
</dbReference>
<dbReference type="PANTHER" id="PTHR32282:SF11">
    <property type="entry name" value="PENICILLIN-BINDING PROTEIN 1B"/>
    <property type="match status" value="1"/>
</dbReference>
<organism evidence="21 22">
    <name type="scientific">Spirosoma profusum</name>
    <dbReference type="NCBI Taxonomy" id="2771354"/>
    <lineage>
        <taxon>Bacteria</taxon>
        <taxon>Pseudomonadati</taxon>
        <taxon>Bacteroidota</taxon>
        <taxon>Cytophagia</taxon>
        <taxon>Cytophagales</taxon>
        <taxon>Cytophagaceae</taxon>
        <taxon>Spirosoma</taxon>
    </lineage>
</organism>
<dbReference type="GO" id="GO:0005886">
    <property type="term" value="C:plasma membrane"/>
    <property type="evidence" value="ECO:0007669"/>
    <property type="project" value="UniProtKB-SubCell"/>
</dbReference>
<comment type="caution">
    <text evidence="21">The sequence shown here is derived from an EMBL/GenBank/DDBJ whole genome shotgun (WGS) entry which is preliminary data.</text>
</comment>
<dbReference type="GO" id="GO:0006508">
    <property type="term" value="P:proteolysis"/>
    <property type="evidence" value="ECO:0007669"/>
    <property type="project" value="UniProtKB-KW"/>
</dbReference>
<evidence type="ECO:0000259" key="20">
    <source>
        <dbReference type="Pfam" id="PF00912"/>
    </source>
</evidence>
<evidence type="ECO:0000256" key="13">
    <source>
        <dbReference type="ARBA" id="ARBA00023136"/>
    </source>
</evidence>
<keyword evidence="7" id="KW-0645">Protease</keyword>
<comment type="similarity">
    <text evidence="3">In the C-terminal section; belongs to the transpeptidase family.</text>
</comment>
<evidence type="ECO:0000256" key="3">
    <source>
        <dbReference type="ARBA" id="ARBA00007090"/>
    </source>
</evidence>
<dbReference type="Proteomes" id="UP000598820">
    <property type="component" value="Unassembled WGS sequence"/>
</dbReference>
<dbReference type="PANTHER" id="PTHR32282">
    <property type="entry name" value="BINDING PROTEIN TRANSPEPTIDASE, PUTATIVE-RELATED"/>
    <property type="match status" value="1"/>
</dbReference>
<evidence type="ECO:0000256" key="17">
    <source>
        <dbReference type="ARBA" id="ARBA00049902"/>
    </source>
</evidence>
<dbReference type="Gene3D" id="1.10.3810.10">
    <property type="entry name" value="Biosynthetic peptidoglycan transglycosylase-like"/>
    <property type="match status" value="1"/>
</dbReference>
<evidence type="ECO:0000256" key="7">
    <source>
        <dbReference type="ARBA" id="ARBA00022670"/>
    </source>
</evidence>
<keyword evidence="6" id="KW-0121">Carboxypeptidase</keyword>
<dbReference type="SUPFAM" id="SSF53955">
    <property type="entry name" value="Lysozyme-like"/>
    <property type="match status" value="1"/>
</dbReference>
<dbReference type="GO" id="GO:0009252">
    <property type="term" value="P:peptidoglycan biosynthetic process"/>
    <property type="evidence" value="ECO:0007669"/>
    <property type="project" value="UniProtKB-KW"/>
</dbReference>
<evidence type="ECO:0000256" key="15">
    <source>
        <dbReference type="ARBA" id="ARBA00023316"/>
    </source>
</evidence>
<evidence type="ECO:0000256" key="9">
    <source>
        <dbReference type="ARBA" id="ARBA00022679"/>
    </source>
</evidence>
<accession>A0A927AMB2</accession>
<dbReference type="InterPro" id="IPR012338">
    <property type="entry name" value="Beta-lactam/transpept-like"/>
</dbReference>
<evidence type="ECO:0000256" key="8">
    <source>
        <dbReference type="ARBA" id="ARBA00022676"/>
    </source>
</evidence>
<comment type="catalytic activity">
    <reaction evidence="17">
        <text>[GlcNAc-(1-&gt;4)-Mur2Ac(oyl-L-Ala-gamma-D-Glu-L-Lys-D-Ala-D-Ala)](n)-di-trans,octa-cis-undecaprenyl diphosphate + beta-D-GlcNAc-(1-&gt;4)-Mur2Ac(oyl-L-Ala-gamma-D-Glu-L-Lys-D-Ala-D-Ala)-di-trans,octa-cis-undecaprenyl diphosphate = [GlcNAc-(1-&gt;4)-Mur2Ac(oyl-L-Ala-gamma-D-Glu-L-Lys-D-Ala-D-Ala)](n+1)-di-trans,octa-cis-undecaprenyl diphosphate + di-trans,octa-cis-undecaprenyl diphosphate + H(+)</text>
        <dbReference type="Rhea" id="RHEA:23708"/>
        <dbReference type="Rhea" id="RHEA-COMP:9602"/>
        <dbReference type="Rhea" id="RHEA-COMP:9603"/>
        <dbReference type="ChEBI" id="CHEBI:15378"/>
        <dbReference type="ChEBI" id="CHEBI:58405"/>
        <dbReference type="ChEBI" id="CHEBI:60033"/>
        <dbReference type="ChEBI" id="CHEBI:78435"/>
        <dbReference type="EC" id="2.4.99.28"/>
    </reaction>
</comment>
<evidence type="ECO:0000256" key="6">
    <source>
        <dbReference type="ARBA" id="ARBA00022645"/>
    </source>
</evidence>
<dbReference type="SUPFAM" id="SSF56601">
    <property type="entry name" value="beta-lactamase/transpeptidase-like"/>
    <property type="match status" value="1"/>
</dbReference>
<evidence type="ECO:0000256" key="2">
    <source>
        <dbReference type="ARBA" id="ARBA00004752"/>
    </source>
</evidence>
<comment type="catalytic activity">
    <reaction evidence="16">
        <text>Preferential cleavage: (Ac)2-L-Lys-D-Ala-|-D-Ala. Also transpeptidation of peptidyl-alanyl moieties that are N-acyl substituents of D-alanine.</text>
        <dbReference type="EC" id="3.4.16.4"/>
    </reaction>
</comment>
<dbReference type="InterPro" id="IPR036950">
    <property type="entry name" value="PBP_transglycosylase"/>
</dbReference>
<sequence length="791" mass="90423">MVEFASGPYRTIIRNLWRYSLIGIALLILYVIAVSYNFLWLFGGMPSLKALENPKSEEASEIYTYDQQLLGKYYIENRTPIEISQVSPNVTSALLATEDARFIKHSGIDPRSLFRAVGGFLTFRNASSSGGGSTLTQQTAKNLFDTRQEELRGALGSIPIIGLVIAKTKEWILAVRLERNYTKQEIMMMYLNTVSFGNNTYGIKTAAKTYFAKEPWQLNVEEAAMLVGMLKNPTLYNPRLFEQRTKERRNVVLSQMKKYKFLSQEQFFTYKRKPLKLDFSVENSNTGMGAYFRSVISADLRQWIKKYNEENPDADLDLYTSGLKIYTTIDSRMQTYAEEAVMANMRDQQRKFYEHWRGRNPWVQRDKVRGKGKRNERYVEIPGFIENVARRTTRYKQLKAEFGADEQAIWREMRKPIKMKVFVYGGKRNEKDTTLSSLDSIRYYKRLLNTGFASIDPRNGYVKAWVGGINFKHMKFDHVRQGRRQPGSTFKPFVYLTAMDQGFVTPCSHLVDQPTTFAHGEDNNNGPAWTPKNSTGRYSYQSLSLREALGQSINTVSAQLIKKTRAAEVIKYAHEMGIESKDLREDPTLCLGTSDVSVFEMVAAYCAFANGGIRVKPVMIWRITDKNGNVLAQFSPNGNQVISANRAYEMLHLMRGAVEEPSGTAQRLRTQYKLLEGGNEIAAKTGTTSNYSDGWFMGMTQHLVSGLWVGGDDRSIHFRSIEYGQGGRIAMPAWATYMQKIYADKTLTNYRPEPFRKPNDFKIDCGGYHIDSSQRYIPPKVVPEDEDEILQ</sequence>
<dbReference type="InterPro" id="IPR001460">
    <property type="entry name" value="PCN-bd_Tpept"/>
</dbReference>
<evidence type="ECO:0000256" key="18">
    <source>
        <dbReference type="SAM" id="Phobius"/>
    </source>
</evidence>
<keyword evidence="18" id="KW-0812">Transmembrane</keyword>
<evidence type="ECO:0000256" key="10">
    <source>
        <dbReference type="ARBA" id="ARBA00022801"/>
    </source>
</evidence>
<comment type="subcellular location">
    <subcellularLocation>
        <location evidence="1">Cell membrane</location>
    </subcellularLocation>
</comment>
<proteinExistence type="inferred from homology"/>
<keyword evidence="18" id="KW-1133">Transmembrane helix</keyword>
<evidence type="ECO:0000256" key="4">
    <source>
        <dbReference type="ARBA" id="ARBA00007739"/>
    </source>
</evidence>
<dbReference type="RefSeq" id="WP_190885274.1">
    <property type="nucleotide sequence ID" value="NZ_JACWZY010000001.1"/>
</dbReference>
<keyword evidence="14" id="KW-0511">Multifunctional enzyme</keyword>
<name>A0A927AMB2_9BACT</name>
<feature type="domain" description="Glycosyl transferase family 51" evidence="20">
    <location>
        <begin position="69"/>
        <end position="257"/>
    </location>
</feature>
<evidence type="ECO:0000256" key="1">
    <source>
        <dbReference type="ARBA" id="ARBA00004236"/>
    </source>
</evidence>
<dbReference type="GO" id="GO:0008658">
    <property type="term" value="F:penicillin binding"/>
    <property type="evidence" value="ECO:0007669"/>
    <property type="project" value="InterPro"/>
</dbReference>
<dbReference type="EMBL" id="JACWZY010000001">
    <property type="protein sequence ID" value="MBD2699434.1"/>
    <property type="molecule type" value="Genomic_DNA"/>
</dbReference>
<dbReference type="InterPro" id="IPR050396">
    <property type="entry name" value="Glycosyltr_51/Transpeptidase"/>
</dbReference>
<keyword evidence="9" id="KW-0808">Transferase</keyword>
<protein>
    <submittedName>
        <fullName evidence="21">Transglycosylase domain-containing protein</fullName>
    </submittedName>
</protein>
<evidence type="ECO:0000259" key="19">
    <source>
        <dbReference type="Pfam" id="PF00905"/>
    </source>
</evidence>